<keyword evidence="4 7" id="KW-0812">Transmembrane</keyword>
<feature type="transmembrane region" description="Helical" evidence="8">
    <location>
        <begin position="29"/>
        <end position="49"/>
    </location>
</feature>
<evidence type="ECO:0000256" key="2">
    <source>
        <dbReference type="ARBA" id="ARBA00005346"/>
    </source>
</evidence>
<feature type="transmembrane region" description="Helical" evidence="8">
    <location>
        <begin position="410"/>
        <end position="431"/>
    </location>
</feature>
<evidence type="ECO:0000256" key="6">
    <source>
        <dbReference type="ARBA" id="ARBA00023136"/>
    </source>
</evidence>
<comment type="similarity">
    <text evidence="2">Belongs to the CPA3 antiporters (TC 2.A.63) subunit D family.</text>
</comment>
<proteinExistence type="inferred from homology"/>
<gene>
    <name evidence="10" type="ORF">U1T56_03195</name>
</gene>
<dbReference type="PANTHER" id="PTHR42703:SF1">
    <property type="entry name" value="NA(+)_H(+) ANTIPORTER SUBUNIT D1"/>
    <property type="match status" value="1"/>
</dbReference>
<sequence length="508" mass="52688">MLVVPVVLPALVATFIVTAARFDLVLQRVFSLASTAALLAVALGLWLLAGDGVPRSYRLGDWPAPFGIVLVLDRLSALMLLLTSVLAMLVALYAAASFWDRRGRHFHALFQFQLMGLNGAFLTGDIFNLFVFFEVLLIASYGLVLHGAGARRITEGLKYVAVNLAGSTLFLLAVGLLYAVTGTLNMADLALRVPTVPEADQALLRLSAVLLLVVFAIKGALVPLHFWLPGTYAAASPPVAALFAIMTKVGAYAILRVYILVFGDAAGAAARIALPFVLPAAALTLVVGMTGVLASRSLTALAVWALVGSVGMLLLPLGLLTEAGTAAGLYYLVHSTLTGAALFLLADLVARRRGAAGDGLVAAPGFVEADLLGGLFFLAAIAAVGLPPLSGFIGKLLILQVLAAHPARTVLWATILVTSLAALVGFVRAGSTVFWKREPAAAEPSHGPGDRAALCAAAALVAAPMLLAAFAGPTIATMEATARQLFTPSVYIEAVLGPARLADEGTIQ</sequence>
<dbReference type="PANTHER" id="PTHR42703">
    <property type="entry name" value="NADH DEHYDROGENASE"/>
    <property type="match status" value="1"/>
</dbReference>
<feature type="transmembrane region" description="Helical" evidence="8">
    <location>
        <begin position="331"/>
        <end position="350"/>
    </location>
</feature>
<evidence type="ECO:0000256" key="1">
    <source>
        <dbReference type="ARBA" id="ARBA00004651"/>
    </source>
</evidence>
<dbReference type="Proteomes" id="UP001375743">
    <property type="component" value="Unassembled WGS sequence"/>
</dbReference>
<feature type="transmembrane region" description="Helical" evidence="8">
    <location>
        <begin position="119"/>
        <end position="144"/>
    </location>
</feature>
<feature type="transmembrane region" description="Helical" evidence="8">
    <location>
        <begin position="301"/>
        <end position="319"/>
    </location>
</feature>
<dbReference type="NCBIfam" id="NF009309">
    <property type="entry name" value="PRK12666.1"/>
    <property type="match status" value="1"/>
</dbReference>
<keyword evidence="6 8" id="KW-0472">Membrane</keyword>
<feature type="transmembrane region" description="Helical" evidence="8">
    <location>
        <begin position="156"/>
        <end position="182"/>
    </location>
</feature>
<keyword evidence="11" id="KW-1185">Reference proteome</keyword>
<organism evidence="10 11">
    <name type="scientific">Benzoatithermus flavus</name>
    <dbReference type="NCBI Taxonomy" id="3108223"/>
    <lineage>
        <taxon>Bacteria</taxon>
        <taxon>Pseudomonadati</taxon>
        <taxon>Pseudomonadota</taxon>
        <taxon>Alphaproteobacteria</taxon>
        <taxon>Geminicoccales</taxon>
        <taxon>Geminicoccaceae</taxon>
        <taxon>Benzoatithermus</taxon>
    </lineage>
</organism>
<protein>
    <submittedName>
        <fullName evidence="10">Monovalent cation/H+ antiporter subunit D</fullName>
    </submittedName>
</protein>
<dbReference type="InterPro" id="IPR003918">
    <property type="entry name" value="NADH_UbQ_OxRdtase"/>
</dbReference>
<keyword evidence="5 8" id="KW-1133">Transmembrane helix</keyword>
<dbReference type="InterPro" id="IPR050586">
    <property type="entry name" value="CPA3_Na-H_Antiporter_D"/>
</dbReference>
<keyword evidence="3" id="KW-1003">Cell membrane</keyword>
<feature type="transmembrane region" description="Helical" evidence="8">
    <location>
        <begin position="202"/>
        <end position="227"/>
    </location>
</feature>
<evidence type="ECO:0000313" key="10">
    <source>
        <dbReference type="EMBL" id="MEK0082144.1"/>
    </source>
</evidence>
<comment type="subcellular location">
    <subcellularLocation>
        <location evidence="1">Cell membrane</location>
        <topology evidence="1">Multi-pass membrane protein</topology>
    </subcellularLocation>
    <subcellularLocation>
        <location evidence="7">Membrane</location>
        <topology evidence="7">Multi-pass membrane protein</topology>
    </subcellularLocation>
</comment>
<comment type="caution">
    <text evidence="10">The sequence shown here is derived from an EMBL/GenBank/DDBJ whole genome shotgun (WGS) entry which is preliminary data.</text>
</comment>
<evidence type="ECO:0000256" key="7">
    <source>
        <dbReference type="RuleBase" id="RU000320"/>
    </source>
</evidence>
<evidence type="ECO:0000256" key="8">
    <source>
        <dbReference type="SAM" id="Phobius"/>
    </source>
</evidence>
<dbReference type="Pfam" id="PF00361">
    <property type="entry name" value="Proton_antipo_M"/>
    <property type="match status" value="1"/>
</dbReference>
<reference evidence="10 11" key="1">
    <citation type="submission" date="2024-01" db="EMBL/GenBank/DDBJ databases">
        <title>Multi-omics insights into the function and evolution of sodium benzoate biodegradation pathways in Benzoatithermus flavus gen. nov., sp. nov. from hot spring.</title>
        <authorList>
            <person name="Hu C.-J."/>
            <person name="Li W.-J."/>
        </authorList>
    </citation>
    <scope>NUCLEOTIDE SEQUENCE [LARGE SCALE GENOMIC DNA]</scope>
    <source>
        <strain evidence="10 11">SYSU G07066</strain>
    </source>
</reference>
<accession>A0ABU8XMH8</accession>
<dbReference type="InterPro" id="IPR001750">
    <property type="entry name" value="ND/Mrp_TM"/>
</dbReference>
<name>A0ABU8XMH8_9PROT</name>
<evidence type="ECO:0000313" key="11">
    <source>
        <dbReference type="Proteomes" id="UP001375743"/>
    </source>
</evidence>
<feature type="transmembrane region" description="Helical" evidence="8">
    <location>
        <begin position="239"/>
        <end position="260"/>
    </location>
</feature>
<evidence type="ECO:0000259" key="9">
    <source>
        <dbReference type="Pfam" id="PF00361"/>
    </source>
</evidence>
<feature type="transmembrane region" description="Helical" evidence="8">
    <location>
        <begin position="452"/>
        <end position="471"/>
    </location>
</feature>
<feature type="transmembrane region" description="Helical" evidence="8">
    <location>
        <begin position="371"/>
        <end position="390"/>
    </location>
</feature>
<feature type="transmembrane region" description="Helical" evidence="8">
    <location>
        <begin position="272"/>
        <end position="294"/>
    </location>
</feature>
<evidence type="ECO:0000256" key="3">
    <source>
        <dbReference type="ARBA" id="ARBA00022475"/>
    </source>
</evidence>
<dbReference type="EMBL" id="JBBLZC010000002">
    <property type="protein sequence ID" value="MEK0082144.1"/>
    <property type="molecule type" value="Genomic_DNA"/>
</dbReference>
<dbReference type="PRINTS" id="PR01437">
    <property type="entry name" value="NUOXDRDTASE4"/>
</dbReference>
<evidence type="ECO:0000256" key="4">
    <source>
        <dbReference type="ARBA" id="ARBA00022692"/>
    </source>
</evidence>
<feature type="domain" description="NADH:quinone oxidoreductase/Mrp antiporter transmembrane" evidence="9">
    <location>
        <begin position="125"/>
        <end position="413"/>
    </location>
</feature>
<feature type="transmembrane region" description="Helical" evidence="8">
    <location>
        <begin position="78"/>
        <end position="99"/>
    </location>
</feature>
<evidence type="ECO:0000256" key="5">
    <source>
        <dbReference type="ARBA" id="ARBA00022989"/>
    </source>
</evidence>